<gene>
    <name evidence="2" type="ORF">DICPUDRAFT_91531</name>
</gene>
<accession>F0ZDU2</accession>
<protein>
    <recommendedName>
        <fullName evidence="4">FTP domain-containing protein</fullName>
    </recommendedName>
</protein>
<organism evidence="2 3">
    <name type="scientific">Dictyostelium purpureum</name>
    <name type="common">Slime mold</name>
    <dbReference type="NCBI Taxonomy" id="5786"/>
    <lineage>
        <taxon>Eukaryota</taxon>
        <taxon>Amoebozoa</taxon>
        <taxon>Evosea</taxon>
        <taxon>Eumycetozoa</taxon>
        <taxon>Dictyostelia</taxon>
        <taxon>Dictyosteliales</taxon>
        <taxon>Dictyosteliaceae</taxon>
        <taxon>Dictyostelium</taxon>
    </lineage>
</organism>
<dbReference type="InterPro" id="IPR053358">
    <property type="entry name" value="Diff-assoc_signaling"/>
</dbReference>
<dbReference type="KEGG" id="dpp:DICPUDRAFT_91531"/>
<name>F0ZDU2_DICPU</name>
<dbReference type="PANTHER" id="PTHR34261:SF1">
    <property type="entry name" value="TUBULIN POLYMERIZATION-PROMOTING PROTEIN"/>
    <property type="match status" value="1"/>
</dbReference>
<dbReference type="GeneID" id="10503183"/>
<dbReference type="eggNOG" id="ENOG502RHZ2">
    <property type="taxonomic scope" value="Eukaryota"/>
</dbReference>
<dbReference type="Proteomes" id="UP000001064">
    <property type="component" value="Unassembled WGS sequence"/>
</dbReference>
<dbReference type="OrthoDB" id="22048at2759"/>
<feature type="signal peptide" evidence="1">
    <location>
        <begin position="1"/>
        <end position="21"/>
    </location>
</feature>
<dbReference type="RefSeq" id="XP_003285587.1">
    <property type="nucleotide sequence ID" value="XM_003285539.1"/>
</dbReference>
<evidence type="ECO:0000256" key="1">
    <source>
        <dbReference type="SAM" id="SignalP"/>
    </source>
</evidence>
<dbReference type="PANTHER" id="PTHR34261">
    <property type="entry name" value="APC REGULATOR OF WNT-SIGNALING PATHWAY-RELATED"/>
    <property type="match status" value="1"/>
</dbReference>
<evidence type="ECO:0000313" key="3">
    <source>
        <dbReference type="Proteomes" id="UP000001064"/>
    </source>
</evidence>
<dbReference type="VEuPathDB" id="AmoebaDB:DICPUDRAFT_91531"/>
<keyword evidence="3" id="KW-1185">Reference proteome</keyword>
<reference evidence="3" key="1">
    <citation type="journal article" date="2011" name="Genome Biol.">
        <title>Comparative genomics of the social amoebae Dictyostelium discoideum and Dictyostelium purpureum.</title>
        <authorList>
            <consortium name="US DOE Joint Genome Institute (JGI-PGF)"/>
            <person name="Sucgang R."/>
            <person name="Kuo A."/>
            <person name="Tian X."/>
            <person name="Salerno W."/>
            <person name="Parikh A."/>
            <person name="Feasley C.L."/>
            <person name="Dalin E."/>
            <person name="Tu H."/>
            <person name="Huang E."/>
            <person name="Barry K."/>
            <person name="Lindquist E."/>
            <person name="Shapiro H."/>
            <person name="Bruce D."/>
            <person name="Schmutz J."/>
            <person name="Salamov A."/>
            <person name="Fey P."/>
            <person name="Gaudet P."/>
            <person name="Anjard C."/>
            <person name="Babu M.M."/>
            <person name="Basu S."/>
            <person name="Bushmanova Y."/>
            <person name="van der Wel H."/>
            <person name="Katoh-Kurasawa M."/>
            <person name="Dinh C."/>
            <person name="Coutinho P.M."/>
            <person name="Saito T."/>
            <person name="Elias M."/>
            <person name="Schaap P."/>
            <person name="Kay R.R."/>
            <person name="Henrissat B."/>
            <person name="Eichinger L."/>
            <person name="Rivero F."/>
            <person name="Putnam N.H."/>
            <person name="West C.M."/>
            <person name="Loomis W.F."/>
            <person name="Chisholm R.L."/>
            <person name="Shaulsky G."/>
            <person name="Strassmann J.E."/>
            <person name="Queller D.C."/>
            <person name="Kuspa A."/>
            <person name="Grigoriev I.V."/>
        </authorList>
    </citation>
    <scope>NUCLEOTIDE SEQUENCE [LARGE SCALE GENOMIC DNA]</scope>
    <source>
        <strain evidence="3">QSDP1</strain>
    </source>
</reference>
<dbReference type="OMA" id="TIRIDMQ"/>
<keyword evidence="1" id="KW-0732">Signal</keyword>
<proteinExistence type="predicted"/>
<dbReference type="AlphaFoldDB" id="F0ZDU2"/>
<feature type="chain" id="PRO_5003261625" description="FTP domain-containing protein" evidence="1">
    <location>
        <begin position="22"/>
        <end position="146"/>
    </location>
</feature>
<evidence type="ECO:0008006" key="4">
    <source>
        <dbReference type="Google" id="ProtNLM"/>
    </source>
</evidence>
<evidence type="ECO:0000313" key="2">
    <source>
        <dbReference type="EMBL" id="EGC37927.1"/>
    </source>
</evidence>
<sequence>MNLKKIFFLLIVISLISITYGLSVEKEGDIPNRATNLSSRQKKDASEAIAQLEYSKIFYNSAGTIANHGSIRIDMQGIFTHFGTRYHNIQAQINGIKGSSTVAHVSVSEESMSTKTSEQKHVVRKVRNALLESLKSGKSYRVKGKA</sequence>
<dbReference type="InParanoid" id="F0ZDU2"/>
<dbReference type="EMBL" id="GL870988">
    <property type="protein sequence ID" value="EGC37927.1"/>
    <property type="molecule type" value="Genomic_DNA"/>
</dbReference>